<dbReference type="RefSeq" id="WP_124539344.1">
    <property type="nucleotide sequence ID" value="NZ_QUSW01000001.1"/>
</dbReference>
<keyword evidence="3" id="KW-0966">Cell projection</keyword>
<dbReference type="Gene3D" id="3.40.1690.10">
    <property type="entry name" value="secretion proteins EscU"/>
    <property type="match status" value="1"/>
</dbReference>
<comment type="similarity">
    <text evidence="1">Belongs to the type III secretion exporter family.</text>
</comment>
<dbReference type="SUPFAM" id="SSF160544">
    <property type="entry name" value="EscU C-terminal domain-like"/>
    <property type="match status" value="1"/>
</dbReference>
<feature type="transmembrane region" description="Helical" evidence="2">
    <location>
        <begin position="152"/>
        <end position="176"/>
    </location>
</feature>
<keyword evidence="3" id="KW-0282">Flagellum</keyword>
<gene>
    <name evidence="3" type="primary">flhB</name>
    <name evidence="3" type="ORF">DZC73_06555</name>
</gene>
<proteinExistence type="inferred from homology"/>
<reference evidence="3 4" key="1">
    <citation type="submission" date="2018-08" db="EMBL/GenBank/DDBJ databases">
        <authorList>
            <person name="Khan S.A."/>
            <person name="Jeon C.O."/>
            <person name="Chun B.H."/>
            <person name="Jeong S.E."/>
        </authorList>
    </citation>
    <scope>NUCLEOTIDE SEQUENCE [LARGE SCALE GENOMIC DNA]</scope>
    <source>
        <strain evidence="3 4">S-16</strain>
    </source>
</reference>
<keyword evidence="2" id="KW-0812">Transmembrane</keyword>
<dbReference type="GO" id="GO:0009306">
    <property type="term" value="P:protein secretion"/>
    <property type="evidence" value="ECO:0007669"/>
    <property type="project" value="InterPro"/>
</dbReference>
<dbReference type="GO" id="GO:0005886">
    <property type="term" value="C:plasma membrane"/>
    <property type="evidence" value="ECO:0007669"/>
    <property type="project" value="TreeGrafter"/>
</dbReference>
<sequence length="360" mass="39925">MAEQDLDRNHPATAYKLDQARRKGSVARSPEISSVAMLAVVVVACHVMAQPLMQSWAQLSARWWNPAVPVSLDAAHAASLLSSLAVAAAELLAPLLLAIAIAAVLSHLLQSGVVLSAEPLKPDFNRLNPAQGFKRLFSLKTVYLAGKSLVKLGLLAGVFWWAFEALLAAFMALSWLPAKAHALRLPAFVGGLLTKLWLVLLVLALIDLMYTRWEFARQMRMSARELKDEFKHREGDPRVRRRLRELRMERLKQTRAMGQVKSADVVVTNPTRIAVALRYDRDREAAPVILAKGAGSIAAQMRELAWRHNVPIVQNPPLARALYRHTAIGGLVPQEWYPMAAKILVWVYAAREARRRGGNA</sequence>
<keyword evidence="3" id="KW-0969">Cilium</keyword>
<dbReference type="PANTHER" id="PTHR30531:SF12">
    <property type="entry name" value="FLAGELLAR BIOSYNTHETIC PROTEIN FLHB"/>
    <property type="match status" value="1"/>
</dbReference>
<feature type="transmembrane region" description="Helical" evidence="2">
    <location>
        <begin position="188"/>
        <end position="210"/>
    </location>
</feature>
<evidence type="ECO:0000313" key="3">
    <source>
        <dbReference type="EMBL" id="RQP26652.1"/>
    </source>
</evidence>
<dbReference type="InterPro" id="IPR006135">
    <property type="entry name" value="T3SS_substrate_exporter"/>
</dbReference>
<name>A0A3N7J799_9BURK</name>
<organism evidence="3 4">
    <name type="scientific">Piscinibacter terrae</name>
    <dbReference type="NCBI Taxonomy" id="2496871"/>
    <lineage>
        <taxon>Bacteria</taxon>
        <taxon>Pseudomonadati</taxon>
        <taxon>Pseudomonadota</taxon>
        <taxon>Betaproteobacteria</taxon>
        <taxon>Burkholderiales</taxon>
        <taxon>Sphaerotilaceae</taxon>
        <taxon>Piscinibacter</taxon>
    </lineage>
</organism>
<feature type="transmembrane region" description="Helical" evidence="2">
    <location>
        <begin position="95"/>
        <end position="117"/>
    </location>
</feature>
<dbReference type="AlphaFoldDB" id="A0A3N7J799"/>
<feature type="transmembrane region" description="Helical" evidence="2">
    <location>
        <begin position="32"/>
        <end position="49"/>
    </location>
</feature>
<evidence type="ECO:0000256" key="1">
    <source>
        <dbReference type="ARBA" id="ARBA00010690"/>
    </source>
</evidence>
<dbReference type="EMBL" id="QUSW01000001">
    <property type="protein sequence ID" value="RQP26652.1"/>
    <property type="molecule type" value="Genomic_DNA"/>
</dbReference>
<dbReference type="PANTHER" id="PTHR30531">
    <property type="entry name" value="FLAGELLAR BIOSYNTHETIC PROTEIN FLHB"/>
    <property type="match status" value="1"/>
</dbReference>
<dbReference type="InterPro" id="IPR029025">
    <property type="entry name" value="T3SS_substrate_exporter_C"/>
</dbReference>
<dbReference type="Proteomes" id="UP000267464">
    <property type="component" value="Unassembled WGS sequence"/>
</dbReference>
<reference evidence="3 4" key="2">
    <citation type="submission" date="2018-12" db="EMBL/GenBank/DDBJ databases">
        <title>Rhizobacter gummiphilus sp. nov., a rubber-degrading bacterium isolated from the soil of a botanical garden in Japan.</title>
        <authorList>
            <person name="Shunsuke S.S."/>
        </authorList>
    </citation>
    <scope>NUCLEOTIDE SEQUENCE [LARGE SCALE GENOMIC DNA]</scope>
    <source>
        <strain evidence="3 4">S-16</strain>
    </source>
</reference>
<evidence type="ECO:0000313" key="4">
    <source>
        <dbReference type="Proteomes" id="UP000267464"/>
    </source>
</evidence>
<dbReference type="PRINTS" id="PR00950">
    <property type="entry name" value="TYPE3IMSPROT"/>
</dbReference>
<dbReference type="Pfam" id="PF01312">
    <property type="entry name" value="Bac_export_2"/>
    <property type="match status" value="1"/>
</dbReference>
<comment type="caution">
    <text evidence="3">The sequence shown here is derived from an EMBL/GenBank/DDBJ whole genome shotgun (WGS) entry which is preliminary data.</text>
</comment>
<dbReference type="OrthoDB" id="9807950at2"/>
<accession>A0A3N7J799</accession>
<keyword evidence="2" id="KW-0472">Membrane</keyword>
<evidence type="ECO:0000256" key="2">
    <source>
        <dbReference type="SAM" id="Phobius"/>
    </source>
</evidence>
<keyword evidence="4" id="KW-1185">Reference proteome</keyword>
<keyword evidence="2" id="KW-1133">Transmembrane helix</keyword>
<protein>
    <submittedName>
        <fullName evidence="3">Flagellar type III secretion system protein FlhB</fullName>
    </submittedName>
</protein>